<dbReference type="InterPro" id="IPR002586">
    <property type="entry name" value="CobQ/CobB/MinD/ParA_Nub-bd_dom"/>
</dbReference>
<proteinExistence type="predicted"/>
<dbReference type="Proteomes" id="UP000770889">
    <property type="component" value="Unassembled WGS sequence"/>
</dbReference>
<name>A0A944M6B4_9GAMM</name>
<dbReference type="AlphaFoldDB" id="A0A944M6B4"/>
<dbReference type="Pfam" id="PF01656">
    <property type="entry name" value="CbiA"/>
    <property type="match status" value="1"/>
</dbReference>
<feature type="domain" description="CobQ/CobB/MinD/ParA nucleotide binding" evidence="1">
    <location>
        <begin position="5"/>
        <end position="185"/>
    </location>
</feature>
<dbReference type="InterPro" id="IPR050678">
    <property type="entry name" value="DNA_Partitioning_ATPase"/>
</dbReference>
<evidence type="ECO:0000259" key="1">
    <source>
        <dbReference type="Pfam" id="PF01656"/>
    </source>
</evidence>
<organism evidence="2 3">
    <name type="scientific">Candidatus Thiodiazotropha taylori</name>
    <dbReference type="NCBI Taxonomy" id="2792791"/>
    <lineage>
        <taxon>Bacteria</taxon>
        <taxon>Pseudomonadati</taxon>
        <taxon>Pseudomonadota</taxon>
        <taxon>Gammaproteobacteria</taxon>
        <taxon>Chromatiales</taxon>
        <taxon>Sedimenticolaceae</taxon>
        <taxon>Candidatus Thiodiazotropha</taxon>
    </lineage>
</organism>
<comment type="caution">
    <text evidence="2">The sequence shown here is derived from an EMBL/GenBank/DDBJ whole genome shotgun (WGS) entry which is preliminary data.</text>
</comment>
<dbReference type="SUPFAM" id="SSF52540">
    <property type="entry name" value="P-loop containing nucleoside triphosphate hydrolases"/>
    <property type="match status" value="1"/>
</dbReference>
<sequence length="235" mass="26023">MKRLLILNSKGGCGKTTIATNLAGLYAASGTSTTLFDYDPQGSSQRWLDLRPDHFPNIHGVFAATTTQGAVTRSYALRVPSDTERIIVDTPASMKRLEMMEMLRKASAVVVPVLPSGIDCHVTLDFLKQLSDLCRQMGLNLPIGIVANRVRINTRSFKKLKESLEDLDVPLVAILRESQNYVYAAEAGCAITEMKEPVFKKDNLQWSILINWLETGRIPSTIPPNTTEILHPLTI</sequence>
<protein>
    <submittedName>
        <fullName evidence="2">ParA family protein</fullName>
    </submittedName>
</protein>
<evidence type="ECO:0000313" key="2">
    <source>
        <dbReference type="EMBL" id="MBT2988781.1"/>
    </source>
</evidence>
<dbReference type="CDD" id="cd02042">
    <property type="entry name" value="ParAB_family"/>
    <property type="match status" value="1"/>
</dbReference>
<dbReference type="Gene3D" id="3.40.50.300">
    <property type="entry name" value="P-loop containing nucleotide triphosphate hydrolases"/>
    <property type="match status" value="1"/>
</dbReference>
<gene>
    <name evidence="2" type="ORF">KME65_07420</name>
</gene>
<dbReference type="PANTHER" id="PTHR13696">
    <property type="entry name" value="P-LOOP CONTAINING NUCLEOSIDE TRIPHOSPHATE HYDROLASE"/>
    <property type="match status" value="1"/>
</dbReference>
<dbReference type="PANTHER" id="PTHR13696:SF96">
    <property type="entry name" value="COBQ_COBB_MIND_PARA NUCLEOTIDE BINDING DOMAIN-CONTAINING PROTEIN"/>
    <property type="match status" value="1"/>
</dbReference>
<dbReference type="InterPro" id="IPR027417">
    <property type="entry name" value="P-loop_NTPase"/>
</dbReference>
<dbReference type="EMBL" id="JAHHGM010000005">
    <property type="protein sequence ID" value="MBT2988781.1"/>
    <property type="molecule type" value="Genomic_DNA"/>
</dbReference>
<accession>A0A944M6B4</accession>
<reference evidence="2 3" key="1">
    <citation type="submission" date="2021-05" db="EMBL/GenBank/DDBJ databases">
        <title>Genetic and Functional Diversity in Clade A Lucinid endosymbionts from the Bahamas.</title>
        <authorList>
            <person name="Giani N.M."/>
            <person name="Engel A.S."/>
            <person name="Campbell B.J."/>
        </authorList>
    </citation>
    <scope>NUCLEOTIDE SEQUENCE [LARGE SCALE GENOMIC DNA]</scope>
    <source>
        <strain evidence="2">LUC16012Gg_MoonRockCtena</strain>
    </source>
</reference>
<evidence type="ECO:0000313" key="3">
    <source>
        <dbReference type="Proteomes" id="UP000770889"/>
    </source>
</evidence>